<dbReference type="AlphaFoldDB" id="A0A7G1I7G9"/>
<sequence length="118" mass="11915">MTLGAGGAVLVVVAIVLVITLAGRGGPGGGGSAGDAVKGYLQALARGDAEAALSYGADLPATKELLTDEVLKSRSRNGRSAISGFSAMTRRGPVPRSASLRCMWSPTSGTRFPTPPCR</sequence>
<dbReference type="EMBL" id="AP023343">
    <property type="protein sequence ID" value="BCI86920.1"/>
    <property type="molecule type" value="Genomic_DNA"/>
</dbReference>
<gene>
    <name evidence="2" type="ORF">NIIDMKKI_21260</name>
</gene>
<dbReference type="Proteomes" id="UP000516380">
    <property type="component" value="Chromosome"/>
</dbReference>
<name>A0A7G1I7G9_MYCKA</name>
<keyword evidence="3" id="KW-1185">Reference proteome</keyword>
<reference evidence="2 3" key="1">
    <citation type="submission" date="2020-07" db="EMBL/GenBank/DDBJ databases">
        <title>Mycobacterium kansasii (former subtype) with zoonotic potential isolated from diseased indoor pet cat, Japan.</title>
        <authorList>
            <person name="Fukano H."/>
            <person name="Terazono T."/>
            <person name="Hoshino Y."/>
        </authorList>
    </citation>
    <scope>NUCLEOTIDE SEQUENCE [LARGE SCALE GENOMIC DNA]</scope>
    <source>
        <strain evidence="2 3">Kuro-I</strain>
    </source>
</reference>
<evidence type="ECO:0000256" key="1">
    <source>
        <dbReference type="SAM" id="MobiDB-lite"/>
    </source>
</evidence>
<evidence type="ECO:0000313" key="2">
    <source>
        <dbReference type="EMBL" id="BCI86920.1"/>
    </source>
</evidence>
<proteinExistence type="predicted"/>
<organism evidence="2 3">
    <name type="scientific">Mycobacterium kansasii</name>
    <dbReference type="NCBI Taxonomy" id="1768"/>
    <lineage>
        <taxon>Bacteria</taxon>
        <taxon>Bacillati</taxon>
        <taxon>Actinomycetota</taxon>
        <taxon>Actinomycetes</taxon>
        <taxon>Mycobacteriales</taxon>
        <taxon>Mycobacteriaceae</taxon>
        <taxon>Mycobacterium</taxon>
    </lineage>
</organism>
<feature type="region of interest" description="Disordered" evidence="1">
    <location>
        <begin position="82"/>
        <end position="118"/>
    </location>
</feature>
<protein>
    <submittedName>
        <fullName evidence="2">Uncharacterized protein</fullName>
    </submittedName>
</protein>
<evidence type="ECO:0000313" key="3">
    <source>
        <dbReference type="Proteomes" id="UP000516380"/>
    </source>
</evidence>
<accession>A0A7G1I7G9</accession>